<reference evidence="1 2" key="1">
    <citation type="submission" date="2018-01" db="EMBL/GenBank/DDBJ databases">
        <title>Characterization of the virulent Escherichia coli phage PMBT57 of the N4-like group with a broad host range.</title>
        <authorList>
            <person name="Koberg S."/>
            <person name="Brinks E."/>
        </authorList>
    </citation>
    <scope>NUCLEOTIDE SEQUENCE [LARGE SCALE GENOMIC DNA]</scope>
</reference>
<dbReference type="EMBL" id="MG770228">
    <property type="protein sequence ID" value="AUV59089.1"/>
    <property type="molecule type" value="Genomic_DNA"/>
</dbReference>
<dbReference type="SMR" id="A0A2K9VA57"/>
<dbReference type="Proteomes" id="UP000241665">
    <property type="component" value="Segment"/>
</dbReference>
<evidence type="ECO:0000313" key="2">
    <source>
        <dbReference type="Proteomes" id="UP000241665"/>
    </source>
</evidence>
<name>A0A2K9VA57_9CAUD</name>
<organism evidence="1 2">
    <name type="scientific">Escherichia phage PMBT57</name>
    <dbReference type="NCBI Taxonomy" id="2079259"/>
    <lineage>
        <taxon>Viruses</taxon>
        <taxon>Duplodnaviria</taxon>
        <taxon>Heunggongvirae</taxon>
        <taxon>Uroviricota</taxon>
        <taxon>Caudoviricetes</taxon>
        <taxon>Schitoviridae</taxon>
        <taxon>Enquatrovirinae</taxon>
        <taxon>Enquatrovirus</taxon>
        <taxon>Enquatrovirus N4</taxon>
    </lineage>
</organism>
<accession>A0A2K9VA57</accession>
<sequence>MDKQCKCGKGYVSQWDGKCGHCRTKKEQRDHEYALQEMIVPVENLGMAPLEAYKYIRRLCK</sequence>
<evidence type="ECO:0000313" key="1">
    <source>
        <dbReference type="EMBL" id="AUV59089.1"/>
    </source>
</evidence>
<proteinExistence type="predicted"/>
<protein>
    <submittedName>
        <fullName evidence="1">Uncharacterized protein</fullName>
    </submittedName>
</protein>